<organism evidence="8">
    <name type="scientific">Metarhizium acridum (strain CQMa 102)</name>
    <dbReference type="NCBI Taxonomy" id="655827"/>
    <lineage>
        <taxon>Eukaryota</taxon>
        <taxon>Fungi</taxon>
        <taxon>Dikarya</taxon>
        <taxon>Ascomycota</taxon>
        <taxon>Pezizomycotina</taxon>
        <taxon>Sordariomycetes</taxon>
        <taxon>Hypocreomycetidae</taxon>
        <taxon>Hypocreales</taxon>
        <taxon>Clavicipitaceae</taxon>
        <taxon>Metarhizium</taxon>
    </lineage>
</organism>
<feature type="compositionally biased region" description="Basic and acidic residues" evidence="5">
    <location>
        <begin position="678"/>
        <end position="698"/>
    </location>
</feature>
<dbReference type="SUPFAM" id="SSF103473">
    <property type="entry name" value="MFS general substrate transporter"/>
    <property type="match status" value="1"/>
</dbReference>
<evidence type="ECO:0000256" key="5">
    <source>
        <dbReference type="SAM" id="MobiDB-lite"/>
    </source>
</evidence>
<keyword evidence="3 6" id="KW-1133">Transmembrane helix</keyword>
<sequence length="708" mass="76816">MEETTPLLPEEGGGDGGGSGSQQRGPRCASFFQARRPRTIYFLLSLMVFGLSFSGSLGEVPVTRLIEDNLCQRYYLAWSDGETRHNKIDEILCKTDEIQSQLAYLNGWLPMIEAVVGLKSGTNGVFRKGRKPVLWLSLCGIVVSGLWIAAVLALGQRISIYIILFSPVFALVGGGSTVLVSAIYSVVADVVCEADRVSAFLTVSLGSLLGSLFGPLTASSLMKTSSPWTPIALSLLILLLAIGVMVFIPETLPARKQEEDWSVSRDDSLYGIVNSYVWEFKDQVNEAFGMVRQPSLSLILFAFPCPSPVGIATSALFIQYVSKRSDWSMAAAGYLLSLPSMVNVFVVLLVIPGLSKLLVSGVVVKGFSAGEKDQILAQASAFALAAGFLLLAGTNMPIVISGLIVKTLGAGLPSLCRSLAAYHTSAQNTSKLQTVIGITETMGLLVAAPALAWMFSMGMKLGGVWMGLPSRTVVCQAPNCLVCFVGRDVSYARRGAGYGLSSQFFVSWNDAVKGTSEWMFLNLRQLPRCPPSPVATMTTAHRPTFDPARGKEALRGPAYHQRLQPAHTQLKFRKAGQGGDADDEPSRDLAAELLAAEAAHFSKKKGAPVPGDGDDDQENVSVAAEKRPLPPAGDGEEDYEAKRRRILEETRDIDADDSSEEEDEDSDDDDSEDDEDAELQRELERVRREREEKKKREVSVIFQPWLLL</sequence>
<dbReference type="OMA" id="FDWPLAK"/>
<evidence type="ECO:0000313" key="8">
    <source>
        <dbReference type="Proteomes" id="UP000002499"/>
    </source>
</evidence>
<dbReference type="Gene3D" id="1.20.1250.20">
    <property type="entry name" value="MFS general substrate transporter like domains"/>
    <property type="match status" value="1"/>
</dbReference>
<dbReference type="STRING" id="655827.E9DY34"/>
<evidence type="ECO:0000313" key="7">
    <source>
        <dbReference type="EMBL" id="EFY91369.1"/>
    </source>
</evidence>
<feature type="transmembrane region" description="Helical" evidence="6">
    <location>
        <begin position="160"/>
        <end position="187"/>
    </location>
</feature>
<dbReference type="Pfam" id="PF04889">
    <property type="entry name" value="Cwf_Cwc_15"/>
    <property type="match status" value="1"/>
</dbReference>
<name>E9DY34_METAQ</name>
<comment type="subcellular location">
    <subcellularLocation>
        <location evidence="1">Membrane</location>
        <topology evidence="1">Multi-pass membrane protein</topology>
    </subcellularLocation>
</comment>
<keyword evidence="4 6" id="KW-0472">Membrane</keyword>
<evidence type="ECO:0000256" key="3">
    <source>
        <dbReference type="ARBA" id="ARBA00022989"/>
    </source>
</evidence>
<keyword evidence="8" id="KW-1185">Reference proteome</keyword>
<feature type="region of interest" description="Disordered" evidence="5">
    <location>
        <begin position="1"/>
        <end position="26"/>
    </location>
</feature>
<feature type="compositionally biased region" description="Acidic residues" evidence="5">
    <location>
        <begin position="654"/>
        <end position="677"/>
    </location>
</feature>
<dbReference type="HOGENOM" id="CLU_013756_0_0_1"/>
<dbReference type="OrthoDB" id="3026777at2759"/>
<feature type="transmembrane region" description="Helical" evidence="6">
    <location>
        <begin position="133"/>
        <end position="154"/>
    </location>
</feature>
<protein>
    <recommendedName>
        <fullName evidence="9">Major facilitator superfamily transporter</fullName>
    </recommendedName>
</protein>
<evidence type="ECO:0008006" key="9">
    <source>
        <dbReference type="Google" id="ProtNLM"/>
    </source>
</evidence>
<evidence type="ECO:0000256" key="6">
    <source>
        <dbReference type="SAM" id="Phobius"/>
    </source>
</evidence>
<dbReference type="GO" id="GO:0005681">
    <property type="term" value="C:spliceosomal complex"/>
    <property type="evidence" value="ECO:0007669"/>
    <property type="project" value="InterPro"/>
</dbReference>
<proteinExistence type="predicted"/>
<dbReference type="Pfam" id="PF07690">
    <property type="entry name" value="MFS_1"/>
    <property type="match status" value="1"/>
</dbReference>
<dbReference type="GO" id="GO:0016020">
    <property type="term" value="C:membrane"/>
    <property type="evidence" value="ECO:0007669"/>
    <property type="project" value="UniProtKB-SubCell"/>
</dbReference>
<dbReference type="InterPro" id="IPR036259">
    <property type="entry name" value="MFS_trans_sf"/>
</dbReference>
<feature type="transmembrane region" description="Helical" evidence="6">
    <location>
        <begin position="199"/>
        <end position="222"/>
    </location>
</feature>
<reference evidence="7 8" key="1">
    <citation type="journal article" date="2011" name="PLoS Genet.">
        <title>Genome sequencing and comparative transcriptomics of the model entomopathogenic fungi Metarhizium anisopliae and M. acridum.</title>
        <authorList>
            <person name="Gao Q."/>
            <person name="Jin K."/>
            <person name="Ying S.H."/>
            <person name="Zhang Y."/>
            <person name="Xiao G."/>
            <person name="Shang Y."/>
            <person name="Duan Z."/>
            <person name="Hu X."/>
            <person name="Xie X.Q."/>
            <person name="Zhou G."/>
            <person name="Peng G."/>
            <person name="Luo Z."/>
            <person name="Huang W."/>
            <person name="Wang B."/>
            <person name="Fang W."/>
            <person name="Wang S."/>
            <person name="Zhong Y."/>
            <person name="Ma L.J."/>
            <person name="St Leger R.J."/>
            <person name="Zhao G.P."/>
            <person name="Pei Y."/>
            <person name="Feng M.G."/>
            <person name="Xia Y."/>
            <person name="Wang C."/>
        </authorList>
    </citation>
    <scope>NUCLEOTIDE SEQUENCE [LARGE SCALE GENOMIC DNA]</scope>
    <source>
        <strain evidence="7 8">CQMa 102</strain>
    </source>
</reference>
<dbReference type="PANTHER" id="PTHR23507:SF1">
    <property type="entry name" value="FI18259P1-RELATED"/>
    <property type="match status" value="1"/>
</dbReference>
<evidence type="ECO:0000256" key="1">
    <source>
        <dbReference type="ARBA" id="ARBA00004141"/>
    </source>
</evidence>
<keyword evidence="2 6" id="KW-0812">Transmembrane</keyword>
<dbReference type="GO" id="GO:0000398">
    <property type="term" value="P:mRNA splicing, via spliceosome"/>
    <property type="evidence" value="ECO:0007669"/>
    <property type="project" value="InterPro"/>
</dbReference>
<feature type="transmembrane region" description="Helical" evidence="6">
    <location>
        <begin position="228"/>
        <end position="248"/>
    </location>
</feature>
<feature type="region of interest" description="Disordered" evidence="5">
    <location>
        <begin position="624"/>
        <end position="698"/>
    </location>
</feature>
<dbReference type="InterPro" id="IPR006973">
    <property type="entry name" value="Cwf_Cwc_15"/>
</dbReference>
<dbReference type="InParanoid" id="E9DY34"/>
<evidence type="ECO:0000256" key="4">
    <source>
        <dbReference type="ARBA" id="ARBA00023136"/>
    </source>
</evidence>
<feature type="transmembrane region" description="Helical" evidence="6">
    <location>
        <begin position="298"/>
        <end position="321"/>
    </location>
</feature>
<dbReference type="AlphaFoldDB" id="E9DY34"/>
<feature type="transmembrane region" description="Helical" evidence="6">
    <location>
        <begin position="443"/>
        <end position="468"/>
    </location>
</feature>
<feature type="transmembrane region" description="Helical" evidence="6">
    <location>
        <begin position="40"/>
        <end position="58"/>
    </location>
</feature>
<dbReference type="Proteomes" id="UP000002499">
    <property type="component" value="Unassembled WGS sequence"/>
</dbReference>
<dbReference type="EMBL" id="GL698482">
    <property type="protein sequence ID" value="EFY91369.1"/>
    <property type="molecule type" value="Genomic_DNA"/>
</dbReference>
<gene>
    <name evidence="7" type="ORF">MAC_02532</name>
</gene>
<accession>E9DY34</accession>
<dbReference type="PANTHER" id="PTHR23507">
    <property type="entry name" value="ZGC:174356"/>
    <property type="match status" value="1"/>
</dbReference>
<dbReference type="GO" id="GO:0022857">
    <property type="term" value="F:transmembrane transporter activity"/>
    <property type="evidence" value="ECO:0007669"/>
    <property type="project" value="InterPro"/>
</dbReference>
<feature type="transmembrane region" description="Helical" evidence="6">
    <location>
        <begin position="341"/>
        <end position="363"/>
    </location>
</feature>
<dbReference type="eggNOG" id="KOG3228">
    <property type="taxonomic scope" value="Eukaryota"/>
</dbReference>
<evidence type="ECO:0000256" key="2">
    <source>
        <dbReference type="ARBA" id="ARBA00022692"/>
    </source>
</evidence>
<dbReference type="InterPro" id="IPR011701">
    <property type="entry name" value="MFS"/>
</dbReference>